<evidence type="ECO:0000256" key="1">
    <source>
        <dbReference type="SAM" id="MobiDB-lite"/>
    </source>
</evidence>
<reference evidence="3 4" key="1">
    <citation type="submission" date="2011-10" db="EMBL/GenBank/DDBJ databases">
        <authorList>
            <person name="Genoscope - CEA"/>
        </authorList>
    </citation>
    <scope>NUCLEOTIDE SEQUENCE [LARGE SCALE GENOMIC DNA]</scope>
    <source>
        <strain evidence="3 4">RCC 1105</strain>
    </source>
</reference>
<accession>K8EMC1</accession>
<dbReference type="OrthoDB" id="206869at2759"/>
<dbReference type="EMBL" id="FO082266">
    <property type="protein sequence ID" value="CCO19362.1"/>
    <property type="molecule type" value="Genomic_DNA"/>
</dbReference>
<feature type="compositionally biased region" description="Acidic residues" evidence="1">
    <location>
        <begin position="42"/>
        <end position="52"/>
    </location>
</feature>
<feature type="region of interest" description="Disordered" evidence="1">
    <location>
        <begin position="1"/>
        <end position="76"/>
    </location>
</feature>
<evidence type="ECO:0000313" key="4">
    <source>
        <dbReference type="Proteomes" id="UP000198341"/>
    </source>
</evidence>
<dbReference type="AlphaFoldDB" id="K8EMC1"/>
<feature type="compositionally biased region" description="Polar residues" evidence="1">
    <location>
        <begin position="166"/>
        <end position="183"/>
    </location>
</feature>
<feature type="compositionally biased region" description="Basic and acidic residues" evidence="1">
    <location>
        <begin position="123"/>
        <end position="134"/>
    </location>
</feature>
<gene>
    <name evidence="3" type="ordered locus">Bathy13g02280</name>
</gene>
<dbReference type="eggNOG" id="ENOG502QT92">
    <property type="taxonomic scope" value="Eukaryota"/>
</dbReference>
<feature type="compositionally biased region" description="Basic and acidic residues" evidence="1">
    <location>
        <begin position="142"/>
        <end position="155"/>
    </location>
</feature>
<organism evidence="3 4">
    <name type="scientific">Bathycoccus prasinos</name>
    <dbReference type="NCBI Taxonomy" id="41875"/>
    <lineage>
        <taxon>Eukaryota</taxon>
        <taxon>Viridiplantae</taxon>
        <taxon>Chlorophyta</taxon>
        <taxon>Mamiellophyceae</taxon>
        <taxon>Mamiellales</taxon>
        <taxon>Bathycoccaceae</taxon>
        <taxon>Bathycoccus</taxon>
    </lineage>
</organism>
<dbReference type="RefSeq" id="XP_007509559.1">
    <property type="nucleotide sequence ID" value="XM_007509497.1"/>
</dbReference>
<dbReference type="Proteomes" id="UP000198341">
    <property type="component" value="Chromosome 13"/>
</dbReference>
<proteinExistence type="predicted"/>
<protein>
    <submittedName>
        <fullName evidence="3">Uncharacterized protein</fullName>
    </submittedName>
</protein>
<evidence type="ECO:0000313" key="3">
    <source>
        <dbReference type="EMBL" id="CCO19362.1"/>
    </source>
</evidence>
<dbReference type="PANTHER" id="PTHR35482">
    <property type="entry name" value="CYTOCHROME C OXIDASE SUBUNIT"/>
    <property type="match status" value="1"/>
</dbReference>
<keyword evidence="2" id="KW-1133">Transmembrane helix</keyword>
<keyword evidence="4" id="KW-1185">Reference proteome</keyword>
<feature type="region of interest" description="Disordered" evidence="1">
    <location>
        <begin position="106"/>
        <end position="188"/>
    </location>
</feature>
<dbReference type="GeneID" id="19012180"/>
<feature type="transmembrane region" description="Helical" evidence="2">
    <location>
        <begin position="409"/>
        <end position="428"/>
    </location>
</feature>
<evidence type="ECO:0000256" key="2">
    <source>
        <dbReference type="SAM" id="Phobius"/>
    </source>
</evidence>
<sequence length="430" mass="48385">MSISIAPNAVSSSSWCRSNYSRRRSRASRLLCSSSFTSNRGDDDDDDDNDDNDGGKDNNVKGLSAIKRTNTNVDEDAVLSNIGDSTSQKRKADEFAQMLNAAKKYSESKKMGVETPSVQGGGDSKKLTAEERIAQARGYATKKKEEMSSSKNKDASEEEEKPSSSRPQKSVNVQIISKDTSYNPFDEDESVVGMDDIETGVNYKPKVSTWGVFPRPKDISKEYGGGRTLKKDEKGQNIIESKEETEARKIRVAKKLEKYRTTNALNMTKEEEEKAREALAEANEFLRVGSVTKGIAVLEPFEKDINARSELGGQVIFCYAMCLDNAQRRDEALKQYKRVLGNQYGLVSKQAERMLWGMTTASKKMKADLFDYESDRRKFTEDALEKWVNPKWRSREEDVEEAKKLNEQAIMFVFGLVVLPLISFIAYLNI</sequence>
<keyword evidence="2" id="KW-0472">Membrane</keyword>
<name>K8EMC1_9CHLO</name>
<dbReference type="PANTHER" id="PTHR35482:SF1">
    <property type="entry name" value="CYTOCHROME C OXIDASE SUBUNIT"/>
    <property type="match status" value="1"/>
</dbReference>
<dbReference type="KEGG" id="bpg:Bathy13g02280"/>
<keyword evidence="2" id="KW-0812">Transmembrane</keyword>